<evidence type="ECO:0000256" key="1">
    <source>
        <dbReference type="SAM" id="MobiDB-lite"/>
    </source>
</evidence>
<dbReference type="PANTHER" id="PTHR36299">
    <property type="entry name" value="AGAP008005-PA"/>
    <property type="match status" value="1"/>
</dbReference>
<dbReference type="Proteomes" id="UP000005408">
    <property type="component" value="Unassembled WGS sequence"/>
</dbReference>
<dbReference type="EnsemblMetazoa" id="G14414.22">
    <property type="protein sequence ID" value="G14414.22:cds"/>
    <property type="gene ID" value="G14414"/>
</dbReference>
<feature type="compositionally biased region" description="Acidic residues" evidence="1">
    <location>
        <begin position="14"/>
        <end position="23"/>
    </location>
</feature>
<feature type="region of interest" description="Disordered" evidence="1">
    <location>
        <begin position="1"/>
        <end position="23"/>
    </location>
</feature>
<protein>
    <recommendedName>
        <fullName evidence="2">DUF4773 domain-containing protein</fullName>
    </recommendedName>
</protein>
<evidence type="ECO:0000313" key="3">
    <source>
        <dbReference type="EnsemblMetazoa" id="G14414.22:cds"/>
    </source>
</evidence>
<dbReference type="InterPro" id="IPR031941">
    <property type="entry name" value="DUF4773"/>
</dbReference>
<evidence type="ECO:0000259" key="2">
    <source>
        <dbReference type="Pfam" id="PF15998"/>
    </source>
</evidence>
<name>A0A8W8II47_MAGGI</name>
<sequence length="221" mass="24491">MPNVSTGNKKEEEPVPEELDGVTDDVIGPKVTVSEDETRLPQTVGTELVVADTRLKFVQSTVTGSCRCGGSSCQCCQTIRVLKEKKDVCIKVQYLKKNIGVLLTLTWGGKVVYSKEVSVRNPPAICLKVPFLKKVGKLCVQLYNMNVGKSGLSGCARISLKVAFFKVVKVELGCFKIPFAKDEIMEVTAGSKMGVLLRNRERDLEMKRFAIYLKHLFRADQ</sequence>
<dbReference type="Pfam" id="PF15998">
    <property type="entry name" value="DUF4773"/>
    <property type="match status" value="1"/>
</dbReference>
<organism evidence="3 4">
    <name type="scientific">Magallana gigas</name>
    <name type="common">Pacific oyster</name>
    <name type="synonym">Crassostrea gigas</name>
    <dbReference type="NCBI Taxonomy" id="29159"/>
    <lineage>
        <taxon>Eukaryota</taxon>
        <taxon>Metazoa</taxon>
        <taxon>Spiralia</taxon>
        <taxon>Lophotrochozoa</taxon>
        <taxon>Mollusca</taxon>
        <taxon>Bivalvia</taxon>
        <taxon>Autobranchia</taxon>
        <taxon>Pteriomorphia</taxon>
        <taxon>Ostreida</taxon>
        <taxon>Ostreoidea</taxon>
        <taxon>Ostreidae</taxon>
        <taxon>Magallana</taxon>
    </lineage>
</organism>
<accession>A0A8W8II47</accession>
<evidence type="ECO:0000313" key="4">
    <source>
        <dbReference type="Proteomes" id="UP000005408"/>
    </source>
</evidence>
<reference evidence="3" key="1">
    <citation type="submission" date="2022-08" db="UniProtKB">
        <authorList>
            <consortium name="EnsemblMetazoa"/>
        </authorList>
    </citation>
    <scope>IDENTIFICATION</scope>
    <source>
        <strain evidence="3">05x7-T-G4-1.051#20</strain>
    </source>
</reference>
<dbReference type="AlphaFoldDB" id="A0A8W8II47"/>
<feature type="domain" description="DUF4773" evidence="2">
    <location>
        <begin position="66"/>
        <end position="177"/>
    </location>
</feature>
<keyword evidence="4" id="KW-1185">Reference proteome</keyword>
<proteinExistence type="predicted"/>
<dbReference type="PANTHER" id="PTHR36299:SF2">
    <property type="entry name" value="DUF4773 DOMAIN-CONTAINING PROTEIN"/>
    <property type="match status" value="1"/>
</dbReference>